<accession>A0ABZ2F3U8</accession>
<dbReference type="RefSeq" id="WP_198323636.1">
    <property type="nucleotide sequence ID" value="NZ_CP104311.1"/>
</dbReference>
<dbReference type="Pfam" id="PF10987">
    <property type="entry name" value="DUF2806"/>
    <property type="match status" value="1"/>
</dbReference>
<proteinExistence type="predicted"/>
<protein>
    <submittedName>
        <fullName evidence="1">DUF2806 domain-containing protein</fullName>
    </submittedName>
</protein>
<sequence>MTGSATETLLAAAHGVVGEKGFRVSGDPASLDSPESRIVARTAHREARRQRNIERILELAMAELGEAEADLPLRRDWLDLFFRLAQDVGEADSQAFWARVLAKETSAPGFYARRSLVALSWMDEWELAGFSEYCAFVFTFESGWRFLFDESLTRPEMWSYVRGNDLTQHFIGIGLLAPESGVLTGASRGLRVRYFDRVYEIAGTEAENPGSVGYRRFSPVGQQLAAAVQVKPFNGYARNLIKRVKEECGVALEAVEL</sequence>
<dbReference type="Proteomes" id="UP001359308">
    <property type="component" value="Chromosome"/>
</dbReference>
<gene>
    <name evidence="1" type="ORF">N4J17_15685</name>
</gene>
<dbReference type="EMBL" id="CP104311">
    <property type="protein sequence ID" value="WWF01888.1"/>
    <property type="molecule type" value="Genomic_DNA"/>
</dbReference>
<evidence type="ECO:0000313" key="2">
    <source>
        <dbReference type="Proteomes" id="UP001359308"/>
    </source>
</evidence>
<evidence type="ECO:0000313" key="1">
    <source>
        <dbReference type="EMBL" id="WWF01888.1"/>
    </source>
</evidence>
<dbReference type="InterPro" id="IPR021254">
    <property type="entry name" value="DUF2806"/>
</dbReference>
<organism evidence="1 2">
    <name type="scientific">Methylococcus capsulatus</name>
    <dbReference type="NCBI Taxonomy" id="414"/>
    <lineage>
        <taxon>Bacteria</taxon>
        <taxon>Pseudomonadati</taxon>
        <taxon>Pseudomonadota</taxon>
        <taxon>Gammaproteobacteria</taxon>
        <taxon>Methylococcales</taxon>
        <taxon>Methylococcaceae</taxon>
        <taxon>Methylococcus</taxon>
    </lineage>
</organism>
<name>A0ABZ2F3U8_METCP</name>
<keyword evidence="2" id="KW-1185">Reference proteome</keyword>
<reference evidence="1 2" key="1">
    <citation type="submission" date="2022-09" db="EMBL/GenBank/DDBJ databases">
        <authorList>
            <person name="Giprobiosintez L."/>
        </authorList>
    </citation>
    <scope>NUCLEOTIDE SEQUENCE [LARGE SCALE GENOMIC DNA]</scope>
    <source>
        <strain evidence="2">VKPM-B-12549 (GBS-15)</strain>
    </source>
</reference>